<evidence type="ECO:0000256" key="2">
    <source>
        <dbReference type="ARBA" id="ARBA00004651"/>
    </source>
</evidence>
<feature type="transmembrane region" description="Helical" evidence="9">
    <location>
        <begin position="77"/>
        <end position="98"/>
    </location>
</feature>
<evidence type="ECO:0000256" key="6">
    <source>
        <dbReference type="ARBA" id="ARBA00022989"/>
    </source>
</evidence>
<evidence type="ECO:0000256" key="8">
    <source>
        <dbReference type="SAM" id="MobiDB-lite"/>
    </source>
</evidence>
<comment type="subcellular location">
    <subcellularLocation>
        <location evidence="2">Cell membrane</location>
        <topology evidence="2">Multi-pass membrane protein</topology>
    </subcellularLocation>
    <subcellularLocation>
        <location evidence="1">Cell membrane</location>
        <topology evidence="1">Single-pass type II membrane protein</topology>
    </subcellularLocation>
</comment>
<evidence type="ECO:0000256" key="5">
    <source>
        <dbReference type="ARBA" id="ARBA00022840"/>
    </source>
</evidence>
<dbReference type="Gene3D" id="1.20.1560.10">
    <property type="entry name" value="ABC transporter type 1, transmembrane domain"/>
    <property type="match status" value="1"/>
</dbReference>
<feature type="transmembrane region" description="Helical" evidence="9">
    <location>
        <begin position="300"/>
        <end position="321"/>
    </location>
</feature>
<evidence type="ECO:0000256" key="4">
    <source>
        <dbReference type="ARBA" id="ARBA00022741"/>
    </source>
</evidence>
<evidence type="ECO:0000313" key="12">
    <source>
        <dbReference type="EMBL" id="MDT0262994.1"/>
    </source>
</evidence>
<comment type="caution">
    <text evidence="12">The sequence shown here is derived from an EMBL/GenBank/DDBJ whole genome shotgun (WGS) entry which is preliminary data.</text>
</comment>
<name>A0ABU2JDD1_9ACTN</name>
<dbReference type="SMART" id="SM00382">
    <property type="entry name" value="AAA"/>
    <property type="match status" value="1"/>
</dbReference>
<evidence type="ECO:0000256" key="1">
    <source>
        <dbReference type="ARBA" id="ARBA00004401"/>
    </source>
</evidence>
<dbReference type="PROSITE" id="PS00211">
    <property type="entry name" value="ABC_TRANSPORTER_1"/>
    <property type="match status" value="1"/>
</dbReference>
<evidence type="ECO:0000259" key="11">
    <source>
        <dbReference type="PROSITE" id="PS50929"/>
    </source>
</evidence>
<dbReference type="InterPro" id="IPR019533">
    <property type="entry name" value="Peptidase_S26"/>
</dbReference>
<dbReference type="PRINTS" id="PR00727">
    <property type="entry name" value="LEADERPTASE"/>
</dbReference>
<dbReference type="CDD" id="cd06462">
    <property type="entry name" value="Peptidase_S24_S26"/>
    <property type="match status" value="1"/>
</dbReference>
<feature type="transmembrane region" description="Helical" evidence="9">
    <location>
        <begin position="266"/>
        <end position="288"/>
    </location>
</feature>
<feature type="region of interest" description="Disordered" evidence="8">
    <location>
        <begin position="610"/>
        <end position="629"/>
    </location>
</feature>
<reference evidence="13" key="1">
    <citation type="submission" date="2023-07" db="EMBL/GenBank/DDBJ databases">
        <title>30 novel species of actinomycetes from the DSMZ collection.</title>
        <authorList>
            <person name="Nouioui I."/>
        </authorList>
    </citation>
    <scope>NUCLEOTIDE SEQUENCE [LARGE SCALE GENOMIC DNA]</scope>
    <source>
        <strain evidence="13">DSM 44399</strain>
    </source>
</reference>
<sequence>MTQAVASTWRTRLGDNLSVLCRAAALPWQASPGASISAFGISALTGAVPALTTYVLKLLIDTLTAGRAADHTRALTLALIGAALGGVLLISGYCTGYLSGLIQTKVIGLAQRRLFQRIASFQGLAQFENPEFFDRLQLAERSVQSSPSGVTAFLVSTVRQATGSITYILILLAIWPPIALLLLAVAVPAAIAQHRLAKRATGDYRAAAEKYRRRDYFHSLAVDPMFAKEARVFGMTSLFRNKMDNAYEGLSSIELSQQRRLTVTECWFALGGVAVSMVAAYIAIRGALSGRLSVGDFTLFIAGVAAVQSAASSITAQYGYASMFVRMFRNYFDIIDAPTDLIDGGATPGPLRSGIEFRDVGFRYDSDGPWVLRGLNLTIPAGSSTAIVGSNGAGKSTIVKLLLRFYDPVEGAILWDGIDIREFGINDFRRRISATFQDFARYELTAEQNIGIGNLGADDRLDTLPRIRAAARLAGADQFIQALGSGYHTTLSKRFIDDGESGTTLSGGQWQRIAIARSLLRDDADLLVLDEPSSGLDAASEHEIQQAISRARRRHPATDLPPAQHLARRPADPGAQRGRGHRARRSSQPDGDRGRPIRRAVHQAGCRLSARQRAVAGRRRMTDREPTGSARRVSAATAIALLATAGAFAGLRRMLCVATVRGSSMSPTLGDGDRVLVRRGGTLKVGSLVLFTARQAPDLVSASQDVPTMIKRIAALPGDPVPATFQLPAGPIGDTRVPPGALLVSGDNPRSEDSRTYGYLYRHEVIGIGLRRLGVKST</sequence>
<dbReference type="Gene3D" id="2.10.109.10">
    <property type="entry name" value="Umud Fragment, subunit A"/>
    <property type="match status" value="1"/>
</dbReference>
<keyword evidence="3 9" id="KW-0812">Transmembrane</keyword>
<dbReference type="GO" id="GO:0005524">
    <property type="term" value="F:ATP binding"/>
    <property type="evidence" value="ECO:0007669"/>
    <property type="project" value="UniProtKB-KW"/>
</dbReference>
<evidence type="ECO:0000313" key="13">
    <source>
        <dbReference type="Proteomes" id="UP001183176"/>
    </source>
</evidence>
<dbReference type="PROSITE" id="PS50893">
    <property type="entry name" value="ABC_TRANSPORTER_2"/>
    <property type="match status" value="1"/>
</dbReference>
<evidence type="ECO:0000256" key="9">
    <source>
        <dbReference type="SAM" id="Phobius"/>
    </source>
</evidence>
<dbReference type="InterPro" id="IPR036640">
    <property type="entry name" value="ABC1_TM_sf"/>
</dbReference>
<feature type="transmembrane region" description="Helical" evidence="9">
    <location>
        <begin position="165"/>
        <end position="191"/>
    </location>
</feature>
<dbReference type="Pfam" id="PF10502">
    <property type="entry name" value="Peptidase_S26"/>
    <property type="match status" value="1"/>
</dbReference>
<accession>A0ABU2JDD1</accession>
<dbReference type="PROSITE" id="PS50929">
    <property type="entry name" value="ABC_TM1F"/>
    <property type="match status" value="1"/>
</dbReference>
<dbReference type="EMBL" id="JAVREH010000026">
    <property type="protein sequence ID" value="MDT0262994.1"/>
    <property type="molecule type" value="Genomic_DNA"/>
</dbReference>
<dbReference type="InterPro" id="IPR036286">
    <property type="entry name" value="LexA/Signal_pep-like_sf"/>
</dbReference>
<feature type="transmembrane region" description="Helical" evidence="9">
    <location>
        <begin position="36"/>
        <end position="56"/>
    </location>
</feature>
<gene>
    <name evidence="12" type="ORF">RM423_16505</name>
</gene>
<dbReference type="InterPro" id="IPR000223">
    <property type="entry name" value="Pept_S26A_signal_pept_1"/>
</dbReference>
<feature type="domain" description="ABC transmembrane type-1" evidence="11">
    <location>
        <begin position="38"/>
        <end position="323"/>
    </location>
</feature>
<keyword evidence="4" id="KW-0547">Nucleotide-binding</keyword>
<dbReference type="SUPFAM" id="SSF52540">
    <property type="entry name" value="P-loop containing nucleoside triphosphate hydrolases"/>
    <property type="match status" value="1"/>
</dbReference>
<organism evidence="12 13">
    <name type="scientific">Jatrophihabitans lederbergiae</name>
    <dbReference type="NCBI Taxonomy" id="3075547"/>
    <lineage>
        <taxon>Bacteria</taxon>
        <taxon>Bacillati</taxon>
        <taxon>Actinomycetota</taxon>
        <taxon>Actinomycetes</taxon>
        <taxon>Jatrophihabitantales</taxon>
        <taxon>Jatrophihabitantaceae</taxon>
        <taxon>Jatrophihabitans</taxon>
    </lineage>
</organism>
<dbReference type="InterPro" id="IPR003593">
    <property type="entry name" value="AAA+_ATPase"/>
</dbReference>
<feature type="region of interest" description="Disordered" evidence="8">
    <location>
        <begin position="537"/>
        <end position="604"/>
    </location>
</feature>
<evidence type="ECO:0000256" key="3">
    <source>
        <dbReference type="ARBA" id="ARBA00022692"/>
    </source>
</evidence>
<dbReference type="InterPro" id="IPR039421">
    <property type="entry name" value="Type_1_exporter"/>
</dbReference>
<feature type="transmembrane region" description="Helical" evidence="9">
    <location>
        <begin position="633"/>
        <end position="651"/>
    </location>
</feature>
<feature type="domain" description="ABC transporter" evidence="10">
    <location>
        <begin position="355"/>
        <end position="604"/>
    </location>
</feature>
<dbReference type="SUPFAM" id="SSF51306">
    <property type="entry name" value="LexA/Signal peptidase"/>
    <property type="match status" value="1"/>
</dbReference>
<dbReference type="InterPro" id="IPR027417">
    <property type="entry name" value="P-loop_NTPase"/>
</dbReference>
<dbReference type="Proteomes" id="UP001183176">
    <property type="component" value="Unassembled WGS sequence"/>
</dbReference>
<keyword evidence="7 9" id="KW-0472">Membrane</keyword>
<keyword evidence="6 9" id="KW-1133">Transmembrane helix</keyword>
<dbReference type="InterPro" id="IPR011527">
    <property type="entry name" value="ABC1_TM_dom"/>
</dbReference>
<dbReference type="InterPro" id="IPR017871">
    <property type="entry name" value="ABC_transporter-like_CS"/>
</dbReference>
<keyword evidence="5 12" id="KW-0067">ATP-binding</keyword>
<proteinExistence type="predicted"/>
<dbReference type="InterPro" id="IPR003439">
    <property type="entry name" value="ABC_transporter-like_ATP-bd"/>
</dbReference>
<dbReference type="PANTHER" id="PTHR43394:SF1">
    <property type="entry name" value="ATP-BINDING CASSETTE SUB-FAMILY B MEMBER 10, MITOCHONDRIAL"/>
    <property type="match status" value="1"/>
</dbReference>
<dbReference type="Gene3D" id="3.40.50.300">
    <property type="entry name" value="P-loop containing nucleotide triphosphate hydrolases"/>
    <property type="match status" value="1"/>
</dbReference>
<evidence type="ECO:0000256" key="7">
    <source>
        <dbReference type="ARBA" id="ARBA00023136"/>
    </source>
</evidence>
<dbReference type="PANTHER" id="PTHR43394">
    <property type="entry name" value="ATP-DEPENDENT PERMEASE MDL1, MITOCHONDRIAL"/>
    <property type="match status" value="1"/>
</dbReference>
<dbReference type="SUPFAM" id="SSF90123">
    <property type="entry name" value="ABC transporter transmembrane region"/>
    <property type="match status" value="1"/>
</dbReference>
<dbReference type="RefSeq" id="WP_311424141.1">
    <property type="nucleotide sequence ID" value="NZ_JAVREH010000026.1"/>
</dbReference>
<keyword evidence="13" id="KW-1185">Reference proteome</keyword>
<protein>
    <submittedName>
        <fullName evidence="12">ATP-binding cassette domain-containing protein</fullName>
    </submittedName>
</protein>
<dbReference type="Pfam" id="PF00005">
    <property type="entry name" value="ABC_tran"/>
    <property type="match status" value="1"/>
</dbReference>
<evidence type="ECO:0000259" key="10">
    <source>
        <dbReference type="PROSITE" id="PS50893"/>
    </source>
</evidence>